<proteinExistence type="predicted"/>
<dbReference type="PANTHER" id="PTHR21445:SF0">
    <property type="entry name" value="APURINIC-APYRIMIDINIC ENDONUCLEASE"/>
    <property type="match status" value="1"/>
</dbReference>
<dbReference type="AlphaFoldDB" id="A0A932HY26"/>
<dbReference type="Gene3D" id="3.20.20.150">
    <property type="entry name" value="Divalent-metal-dependent TIM barrel enzymes"/>
    <property type="match status" value="1"/>
</dbReference>
<dbReference type="PANTHER" id="PTHR21445">
    <property type="entry name" value="ENDONUCLEASE IV ENDODEOXYRIBONUCLEASE IV"/>
    <property type="match status" value="1"/>
</dbReference>
<feature type="domain" description="Xylose isomerase-like TIM barrel" evidence="2">
    <location>
        <begin position="82"/>
        <end position="319"/>
    </location>
</feature>
<dbReference type="InterPro" id="IPR001719">
    <property type="entry name" value="AP_endonuc_2"/>
</dbReference>
<dbReference type="GO" id="GO:0003906">
    <property type="term" value="F:DNA-(apurinic or apyrimidinic site) endonuclease activity"/>
    <property type="evidence" value="ECO:0007669"/>
    <property type="project" value="TreeGrafter"/>
</dbReference>
<dbReference type="GO" id="GO:0006284">
    <property type="term" value="P:base-excision repair"/>
    <property type="evidence" value="ECO:0007669"/>
    <property type="project" value="TreeGrafter"/>
</dbReference>
<dbReference type="SMART" id="SM00518">
    <property type="entry name" value="AP2Ec"/>
    <property type="match status" value="1"/>
</dbReference>
<evidence type="ECO:0000259" key="2">
    <source>
        <dbReference type="Pfam" id="PF01261"/>
    </source>
</evidence>
<evidence type="ECO:0000313" key="3">
    <source>
        <dbReference type="EMBL" id="MBI3127711.1"/>
    </source>
</evidence>
<dbReference type="GO" id="GO:0003677">
    <property type="term" value="F:DNA binding"/>
    <property type="evidence" value="ECO:0007669"/>
    <property type="project" value="InterPro"/>
</dbReference>
<evidence type="ECO:0000256" key="1">
    <source>
        <dbReference type="SAM" id="MobiDB-lite"/>
    </source>
</evidence>
<dbReference type="GO" id="GO:0008081">
    <property type="term" value="F:phosphoric diester hydrolase activity"/>
    <property type="evidence" value="ECO:0007669"/>
    <property type="project" value="TreeGrafter"/>
</dbReference>
<dbReference type="SUPFAM" id="SSF51658">
    <property type="entry name" value="Xylose isomerase-like"/>
    <property type="match status" value="1"/>
</dbReference>
<reference evidence="3" key="1">
    <citation type="submission" date="2020-07" db="EMBL/GenBank/DDBJ databases">
        <title>Huge and variable diversity of episymbiotic CPR bacteria and DPANN archaea in groundwater ecosystems.</title>
        <authorList>
            <person name="He C.Y."/>
            <person name="Keren R."/>
            <person name="Whittaker M."/>
            <person name="Farag I.F."/>
            <person name="Doudna J."/>
            <person name="Cate J.H.D."/>
            <person name="Banfield J.F."/>
        </authorList>
    </citation>
    <scope>NUCLEOTIDE SEQUENCE</scope>
    <source>
        <strain evidence="3">NC_groundwater_763_Ag_S-0.2um_68_21</strain>
    </source>
</reference>
<name>A0A932HY26_UNCTE</name>
<dbReference type="InterPro" id="IPR036237">
    <property type="entry name" value="Xyl_isomerase-like_sf"/>
</dbReference>
<dbReference type="GO" id="GO:0008270">
    <property type="term" value="F:zinc ion binding"/>
    <property type="evidence" value="ECO:0007669"/>
    <property type="project" value="InterPro"/>
</dbReference>
<evidence type="ECO:0000313" key="4">
    <source>
        <dbReference type="Proteomes" id="UP000782312"/>
    </source>
</evidence>
<dbReference type="Proteomes" id="UP000782312">
    <property type="component" value="Unassembled WGS sequence"/>
</dbReference>
<accession>A0A932HY26</accession>
<sequence>MPEKKPAPKKALQKAGPKALVPKKKAPRRGRAASAGGEPGERTYTGVPKPNPAPGKPDRLLFGTGGTPHTALPRDHPGAVRRLGELGLGVYEMEFVHGVRIRPETCEEVDRLRRETGIQVTAHGPYYINLFSLEEEKLAASRTRVLDTARALARCGGDGACFHAGFYQGRGRDEVYAHMKRELSALADALRAEGCNVRIDPETTGKESQFGSLDELTRLAREAGRGNLGITVDFSHIHARSNGGFNTYEEFGRILETIRERNGKTALQNMHIHLSGIAYGEKGEKHHLDVDESDMNYRDLLRALIDMGCEGRVVCESPGLEFDALILQRAYRELNGG</sequence>
<organism evidence="3 4">
    <name type="scientific">Tectimicrobiota bacterium</name>
    <dbReference type="NCBI Taxonomy" id="2528274"/>
    <lineage>
        <taxon>Bacteria</taxon>
        <taxon>Pseudomonadati</taxon>
        <taxon>Nitrospinota/Tectimicrobiota group</taxon>
        <taxon>Candidatus Tectimicrobiota</taxon>
    </lineage>
</organism>
<feature type="region of interest" description="Disordered" evidence="1">
    <location>
        <begin position="1"/>
        <end position="77"/>
    </location>
</feature>
<feature type="compositionally biased region" description="Basic residues" evidence="1">
    <location>
        <begin position="21"/>
        <end position="31"/>
    </location>
</feature>
<dbReference type="InterPro" id="IPR013022">
    <property type="entry name" value="Xyl_isomerase-like_TIM-brl"/>
</dbReference>
<comment type="caution">
    <text evidence="3">The sequence shown here is derived from an EMBL/GenBank/DDBJ whole genome shotgun (WGS) entry which is preliminary data.</text>
</comment>
<dbReference type="Pfam" id="PF01261">
    <property type="entry name" value="AP_endonuc_2"/>
    <property type="match status" value="1"/>
</dbReference>
<dbReference type="EMBL" id="JACPUR010000019">
    <property type="protein sequence ID" value="MBI3127711.1"/>
    <property type="molecule type" value="Genomic_DNA"/>
</dbReference>
<gene>
    <name evidence="3" type="ORF">HYZ11_08925</name>
</gene>
<protein>
    <submittedName>
        <fullName evidence="3">TIM barrel protein</fullName>
    </submittedName>
</protein>